<dbReference type="RefSeq" id="WP_124091435.1">
    <property type="nucleotide sequence ID" value="NZ_CBCRYA010000004.1"/>
</dbReference>
<dbReference type="GO" id="GO:0005829">
    <property type="term" value="C:cytosol"/>
    <property type="evidence" value="ECO:0007669"/>
    <property type="project" value="TreeGrafter"/>
</dbReference>
<evidence type="ECO:0000259" key="3">
    <source>
        <dbReference type="Pfam" id="PF01648"/>
    </source>
</evidence>
<evidence type="ECO:0000256" key="2">
    <source>
        <dbReference type="ARBA" id="ARBA00022679"/>
    </source>
</evidence>
<protein>
    <submittedName>
        <fullName evidence="4">4'-phosphopantetheinyl transferase superfamily protein</fullName>
    </submittedName>
</protein>
<dbReference type="GO" id="GO:0019878">
    <property type="term" value="P:lysine biosynthetic process via aminoadipic acid"/>
    <property type="evidence" value="ECO:0007669"/>
    <property type="project" value="TreeGrafter"/>
</dbReference>
<dbReference type="Gene3D" id="3.90.470.20">
    <property type="entry name" value="4'-phosphopantetheinyl transferase domain"/>
    <property type="match status" value="1"/>
</dbReference>
<dbReference type="OrthoDB" id="190168at2"/>
<dbReference type="Proteomes" id="UP000280861">
    <property type="component" value="Unassembled WGS sequence"/>
</dbReference>
<name>A0A3P5WTM0_9MICC</name>
<dbReference type="GO" id="GO:0008897">
    <property type="term" value="F:holo-[acyl-carrier-protein] synthase activity"/>
    <property type="evidence" value="ECO:0007669"/>
    <property type="project" value="InterPro"/>
</dbReference>
<evidence type="ECO:0000313" key="5">
    <source>
        <dbReference type="Proteomes" id="UP000280861"/>
    </source>
</evidence>
<keyword evidence="2 4" id="KW-0808">Transferase</keyword>
<gene>
    <name evidence="4" type="ORF">PSET11_01489</name>
</gene>
<sequence>MSRPSTTTEGGLAAPPAVGAGTGSAHGVFDPAAPHAVFISASARDIQQACAPAGGLGAFLSPAEDQATERFTRPGDRLDYAASHALFRLLAARCLGRTAADAQHLSVARLCVGCGSTEHGKPAIAGLSLSLSRSYGTVLAAAGPAQMPVGADIEQIPATVFNGFDQYVASATERENLPADDVPARIRLWVAKEAILKAAGLGLAVPPADVHLEQVQPGVALLRAHSPGQPRIDGLTAFPVAAPSGYLAALSVMPGVPVVELGLEALFDAVPTNLR</sequence>
<dbReference type="PANTHER" id="PTHR12215:SF10">
    <property type="entry name" value="L-AMINOADIPATE-SEMIALDEHYDE DEHYDROGENASE-PHOSPHOPANTETHEINYL TRANSFERASE"/>
    <property type="match status" value="1"/>
</dbReference>
<dbReference type="Pfam" id="PF01648">
    <property type="entry name" value="ACPS"/>
    <property type="match status" value="1"/>
</dbReference>
<reference evidence="4 5" key="1">
    <citation type="submission" date="2018-11" db="EMBL/GenBank/DDBJ databases">
        <authorList>
            <person name="Criscuolo A."/>
        </authorList>
    </citation>
    <scope>NUCLEOTIDE SEQUENCE [LARGE SCALE GENOMIC DNA]</scope>
    <source>
        <strain evidence="4">AT11b</strain>
    </source>
</reference>
<dbReference type="SUPFAM" id="SSF56214">
    <property type="entry name" value="4'-phosphopantetheinyl transferase"/>
    <property type="match status" value="2"/>
</dbReference>
<keyword evidence="5" id="KW-1185">Reference proteome</keyword>
<dbReference type="InterPro" id="IPR037143">
    <property type="entry name" value="4-PPantetheinyl_Trfase_dom_sf"/>
</dbReference>
<evidence type="ECO:0000313" key="4">
    <source>
        <dbReference type="EMBL" id="VDC24968.1"/>
    </source>
</evidence>
<accession>A0A3P5WTM0</accession>
<dbReference type="EMBL" id="UXAU01000020">
    <property type="protein sequence ID" value="VDC24968.1"/>
    <property type="molecule type" value="Genomic_DNA"/>
</dbReference>
<evidence type="ECO:0000256" key="1">
    <source>
        <dbReference type="ARBA" id="ARBA00010990"/>
    </source>
</evidence>
<dbReference type="AlphaFoldDB" id="A0A3P5WTM0"/>
<dbReference type="GO" id="GO:0000287">
    <property type="term" value="F:magnesium ion binding"/>
    <property type="evidence" value="ECO:0007669"/>
    <property type="project" value="InterPro"/>
</dbReference>
<dbReference type="InterPro" id="IPR008278">
    <property type="entry name" value="4-PPantetheinyl_Trfase_dom"/>
</dbReference>
<dbReference type="PANTHER" id="PTHR12215">
    <property type="entry name" value="PHOSPHOPANTETHEINE TRANSFERASE"/>
    <property type="match status" value="1"/>
</dbReference>
<organism evidence="4 5">
    <name type="scientific">Arthrobacter ulcerisalmonis</name>
    <dbReference type="NCBI Taxonomy" id="2483813"/>
    <lineage>
        <taxon>Bacteria</taxon>
        <taxon>Bacillati</taxon>
        <taxon>Actinomycetota</taxon>
        <taxon>Actinomycetes</taxon>
        <taxon>Micrococcales</taxon>
        <taxon>Micrococcaceae</taxon>
        <taxon>Arthrobacter</taxon>
    </lineage>
</organism>
<proteinExistence type="inferred from homology"/>
<feature type="domain" description="4'-phosphopantetheinyl transferase" evidence="3">
    <location>
        <begin position="148"/>
        <end position="225"/>
    </location>
</feature>
<dbReference type="InterPro" id="IPR050559">
    <property type="entry name" value="P-Pant_transferase_sf"/>
</dbReference>
<comment type="similarity">
    <text evidence="1">Belongs to the P-Pant transferase superfamily. Gsp/Sfp/HetI/AcpT family.</text>
</comment>